<gene>
    <name evidence="12" type="primary">LOC106749163</name>
</gene>
<evidence type="ECO:0000256" key="9">
    <source>
        <dbReference type="ARBA" id="ARBA00023224"/>
    </source>
</evidence>
<evidence type="ECO:0000256" key="8">
    <source>
        <dbReference type="ARBA" id="ARBA00023170"/>
    </source>
</evidence>
<accession>A0A6P3XZ50</accession>
<dbReference type="GO" id="GO:0005886">
    <property type="term" value="C:plasma membrane"/>
    <property type="evidence" value="ECO:0007669"/>
    <property type="project" value="UniProtKB-SubCell"/>
</dbReference>
<reference evidence="12" key="1">
    <citation type="submission" date="2025-08" db="UniProtKB">
        <authorList>
            <consortium name="RefSeq"/>
        </authorList>
    </citation>
    <scope>IDENTIFICATION</scope>
</reference>
<keyword evidence="7" id="KW-0472">Membrane</keyword>
<evidence type="ECO:0000256" key="6">
    <source>
        <dbReference type="ARBA" id="ARBA00022989"/>
    </source>
</evidence>
<dbReference type="GeneID" id="106749163"/>
<evidence type="ECO:0000256" key="5">
    <source>
        <dbReference type="ARBA" id="ARBA00022725"/>
    </source>
</evidence>
<dbReference type="InterPro" id="IPR004117">
    <property type="entry name" value="7tm6_olfct_rcpt"/>
</dbReference>
<keyword evidence="4" id="KW-0812">Transmembrane</keyword>
<feature type="chain" id="PRO_5027983093" evidence="10">
    <location>
        <begin position="25"/>
        <end position="87"/>
    </location>
</feature>
<dbReference type="PANTHER" id="PTHR21137">
    <property type="entry name" value="ODORANT RECEPTOR"/>
    <property type="match status" value="1"/>
</dbReference>
<evidence type="ECO:0000313" key="11">
    <source>
        <dbReference type="Proteomes" id="UP000515204"/>
    </source>
</evidence>
<evidence type="ECO:0000256" key="2">
    <source>
        <dbReference type="ARBA" id="ARBA00022475"/>
    </source>
</evidence>
<dbReference type="GO" id="GO:0004984">
    <property type="term" value="F:olfactory receptor activity"/>
    <property type="evidence" value="ECO:0007669"/>
    <property type="project" value="InterPro"/>
</dbReference>
<dbReference type="AlphaFoldDB" id="A0A6P3XZ50"/>
<name>A0A6P3XZ50_DINQU</name>
<keyword evidence="6" id="KW-1133">Transmembrane helix</keyword>
<evidence type="ECO:0000256" key="4">
    <source>
        <dbReference type="ARBA" id="ARBA00022692"/>
    </source>
</evidence>
<evidence type="ECO:0000313" key="12">
    <source>
        <dbReference type="RefSeq" id="XP_014483811.1"/>
    </source>
</evidence>
<organism evidence="11 12">
    <name type="scientific">Dinoponera quadriceps</name>
    <name type="common">South American ant</name>
    <dbReference type="NCBI Taxonomy" id="609295"/>
    <lineage>
        <taxon>Eukaryota</taxon>
        <taxon>Metazoa</taxon>
        <taxon>Ecdysozoa</taxon>
        <taxon>Arthropoda</taxon>
        <taxon>Hexapoda</taxon>
        <taxon>Insecta</taxon>
        <taxon>Pterygota</taxon>
        <taxon>Neoptera</taxon>
        <taxon>Endopterygota</taxon>
        <taxon>Hymenoptera</taxon>
        <taxon>Apocrita</taxon>
        <taxon>Aculeata</taxon>
        <taxon>Formicoidea</taxon>
        <taxon>Formicidae</taxon>
        <taxon>Ponerinae</taxon>
        <taxon>Ponerini</taxon>
        <taxon>Dinoponera</taxon>
    </lineage>
</organism>
<keyword evidence="2" id="KW-1003">Cell membrane</keyword>
<evidence type="ECO:0000256" key="7">
    <source>
        <dbReference type="ARBA" id="ARBA00023136"/>
    </source>
</evidence>
<keyword evidence="3" id="KW-0716">Sensory transduction</keyword>
<proteinExistence type="predicted"/>
<dbReference type="Proteomes" id="UP000515204">
    <property type="component" value="Unplaced"/>
</dbReference>
<dbReference type="KEGG" id="dqu:106749163"/>
<comment type="subcellular location">
    <subcellularLocation>
        <location evidence="1">Cell membrane</location>
        <topology evidence="1">Multi-pass membrane protein</topology>
    </subcellularLocation>
</comment>
<dbReference type="GO" id="GO:0007165">
    <property type="term" value="P:signal transduction"/>
    <property type="evidence" value="ECO:0007669"/>
    <property type="project" value="UniProtKB-KW"/>
</dbReference>
<evidence type="ECO:0000256" key="3">
    <source>
        <dbReference type="ARBA" id="ARBA00022606"/>
    </source>
</evidence>
<keyword evidence="11" id="KW-1185">Reference proteome</keyword>
<dbReference type="OrthoDB" id="7535244at2759"/>
<dbReference type="GO" id="GO:0005549">
    <property type="term" value="F:odorant binding"/>
    <property type="evidence" value="ECO:0007669"/>
    <property type="project" value="InterPro"/>
</dbReference>
<evidence type="ECO:0000256" key="1">
    <source>
        <dbReference type="ARBA" id="ARBA00004651"/>
    </source>
</evidence>
<keyword evidence="8" id="KW-0675">Receptor</keyword>
<keyword evidence="5" id="KW-0552">Olfaction</keyword>
<dbReference type="RefSeq" id="XP_014483811.1">
    <property type="nucleotide sequence ID" value="XM_014628325.1"/>
</dbReference>
<feature type="signal peptide" evidence="10">
    <location>
        <begin position="1"/>
        <end position="24"/>
    </location>
</feature>
<keyword evidence="10" id="KW-0732">Signal</keyword>
<dbReference type="Pfam" id="PF02949">
    <property type="entry name" value="7tm_6"/>
    <property type="match status" value="1"/>
</dbReference>
<dbReference type="PANTHER" id="PTHR21137:SF35">
    <property type="entry name" value="ODORANT RECEPTOR 19A-RELATED"/>
    <property type="match status" value="1"/>
</dbReference>
<sequence>MQVFLNTLVICCLGFLVMISKSIADAAYQSLWYNMTPKNNKNILFIIMRSQKQLSLTAGGMANLSLETFVSIIKASASYISVLNAMY</sequence>
<protein>
    <submittedName>
        <fullName evidence="12">Odorant receptor 30a-like</fullName>
    </submittedName>
</protein>
<keyword evidence="9" id="KW-0807">Transducer</keyword>
<evidence type="ECO:0000256" key="10">
    <source>
        <dbReference type="SAM" id="SignalP"/>
    </source>
</evidence>